<dbReference type="PANTHER" id="PTHR31286:SF167">
    <property type="entry name" value="OS09G0268800 PROTEIN"/>
    <property type="match status" value="1"/>
</dbReference>
<name>K3YBY3_SETIT</name>
<keyword evidence="2" id="KW-1185">Reference proteome</keyword>
<evidence type="ECO:0000313" key="1">
    <source>
        <dbReference type="EnsemblPlants" id="KQK96182"/>
    </source>
</evidence>
<dbReference type="AlphaFoldDB" id="K3YBY3"/>
<reference evidence="2" key="1">
    <citation type="journal article" date="2012" name="Nat. Biotechnol.">
        <title>Reference genome sequence of the model plant Setaria.</title>
        <authorList>
            <person name="Bennetzen J.L."/>
            <person name="Schmutz J."/>
            <person name="Wang H."/>
            <person name="Percifield R."/>
            <person name="Hawkins J."/>
            <person name="Pontaroli A.C."/>
            <person name="Estep M."/>
            <person name="Feng L."/>
            <person name="Vaughn J.N."/>
            <person name="Grimwood J."/>
            <person name="Jenkins J."/>
            <person name="Barry K."/>
            <person name="Lindquist E."/>
            <person name="Hellsten U."/>
            <person name="Deshpande S."/>
            <person name="Wang X."/>
            <person name="Wu X."/>
            <person name="Mitros T."/>
            <person name="Triplett J."/>
            <person name="Yang X."/>
            <person name="Ye C.Y."/>
            <person name="Mauro-Herrera M."/>
            <person name="Wang L."/>
            <person name="Li P."/>
            <person name="Sharma M."/>
            <person name="Sharma R."/>
            <person name="Ronald P.C."/>
            <person name="Panaud O."/>
            <person name="Kellogg E.A."/>
            <person name="Brutnell T.P."/>
            <person name="Doust A.N."/>
            <person name="Tuskan G.A."/>
            <person name="Rokhsar D."/>
            <person name="Devos K.M."/>
        </authorList>
    </citation>
    <scope>NUCLEOTIDE SEQUENCE [LARGE SCALE GENOMIC DNA]</scope>
    <source>
        <strain evidence="2">cv. Yugu1</strain>
    </source>
</reference>
<protein>
    <submittedName>
        <fullName evidence="1">Uncharacterized protein</fullName>
    </submittedName>
</protein>
<reference evidence="1" key="2">
    <citation type="submission" date="2018-08" db="UniProtKB">
        <authorList>
            <consortium name="EnsemblPlants"/>
        </authorList>
    </citation>
    <scope>IDENTIFICATION</scope>
    <source>
        <strain evidence="1">Yugu1</strain>
    </source>
</reference>
<dbReference type="InParanoid" id="K3YBY3"/>
<evidence type="ECO:0000313" key="2">
    <source>
        <dbReference type="Proteomes" id="UP000004995"/>
    </source>
</evidence>
<sequence>MTDSNPRLHSGSRIEPELDELIEHLKIREDEYQGVVVLEEDLKELKAEARWTILAKVLSPIHLVMHAAFLANMKYPWSLSKYVSFKATHENLFVFQFSCLDDWCKVLDDGPCFFSMGNVALLEETLTLWVRAYDLPSSFRTKNVGYQIGDKIGQFIMMDLDDETENGKRLLFCVKYEKFPKFCVVCGLLGYVDLEWGGVYDKVA</sequence>
<dbReference type="InterPro" id="IPR040256">
    <property type="entry name" value="At4g02000-like"/>
</dbReference>
<organism evidence="1 2">
    <name type="scientific">Setaria italica</name>
    <name type="common">Foxtail millet</name>
    <name type="synonym">Panicum italicum</name>
    <dbReference type="NCBI Taxonomy" id="4555"/>
    <lineage>
        <taxon>Eukaryota</taxon>
        <taxon>Viridiplantae</taxon>
        <taxon>Streptophyta</taxon>
        <taxon>Embryophyta</taxon>
        <taxon>Tracheophyta</taxon>
        <taxon>Spermatophyta</taxon>
        <taxon>Magnoliopsida</taxon>
        <taxon>Liliopsida</taxon>
        <taxon>Poales</taxon>
        <taxon>Poaceae</taxon>
        <taxon>PACMAD clade</taxon>
        <taxon>Panicoideae</taxon>
        <taxon>Panicodae</taxon>
        <taxon>Paniceae</taxon>
        <taxon>Cenchrinae</taxon>
        <taxon>Setaria</taxon>
    </lineage>
</organism>
<dbReference type="HOGENOM" id="CLU_1181692_0_0_1"/>
<dbReference type="OMA" id="ATHENLF"/>
<dbReference type="EnsemblPlants" id="KQK96182">
    <property type="protein sequence ID" value="KQK96182"/>
    <property type="gene ID" value="SETIT_011727mg"/>
</dbReference>
<dbReference type="EMBL" id="AGNK02004047">
    <property type="status" value="NOT_ANNOTATED_CDS"/>
    <property type="molecule type" value="Genomic_DNA"/>
</dbReference>
<dbReference type="Gramene" id="KQK96182">
    <property type="protein sequence ID" value="KQK96182"/>
    <property type="gene ID" value="SETIT_011727mg"/>
</dbReference>
<proteinExistence type="predicted"/>
<dbReference type="Proteomes" id="UP000004995">
    <property type="component" value="Unassembled WGS sequence"/>
</dbReference>
<accession>K3YBY3</accession>
<dbReference type="PANTHER" id="PTHR31286">
    <property type="entry name" value="GLYCINE-RICH CELL WALL STRUCTURAL PROTEIN 1.8-LIKE"/>
    <property type="match status" value="1"/>
</dbReference>